<reference evidence="2 3" key="2">
    <citation type="journal article" date="2010" name="Nucleic Acids Res.">
        <title>BeetleBase in 2010: revisions to provide comprehensive genomic information for Tribolium castaneum.</title>
        <authorList>
            <person name="Kim H.S."/>
            <person name="Murphy T."/>
            <person name="Xia J."/>
            <person name="Caragea D."/>
            <person name="Park Y."/>
            <person name="Beeman R.W."/>
            <person name="Lorenzen M.D."/>
            <person name="Butcher S."/>
            <person name="Manak J.R."/>
            <person name="Brown S.J."/>
        </authorList>
    </citation>
    <scope>GENOME REANNOTATION</scope>
    <source>
        <strain evidence="2 3">Georgia GA2</strain>
    </source>
</reference>
<reference evidence="2 3" key="1">
    <citation type="journal article" date="2008" name="Nature">
        <title>The genome of the model beetle and pest Tribolium castaneum.</title>
        <authorList>
            <consortium name="Tribolium Genome Sequencing Consortium"/>
            <person name="Richards S."/>
            <person name="Gibbs R.A."/>
            <person name="Weinstock G.M."/>
            <person name="Brown S.J."/>
            <person name="Denell R."/>
            <person name="Beeman R.W."/>
            <person name="Gibbs R."/>
            <person name="Beeman R.W."/>
            <person name="Brown S.J."/>
            <person name="Bucher G."/>
            <person name="Friedrich M."/>
            <person name="Grimmelikhuijzen C.J."/>
            <person name="Klingler M."/>
            <person name="Lorenzen M."/>
            <person name="Richards S."/>
            <person name="Roth S."/>
            <person name="Schroder R."/>
            <person name="Tautz D."/>
            <person name="Zdobnov E.M."/>
            <person name="Muzny D."/>
            <person name="Gibbs R.A."/>
            <person name="Weinstock G.M."/>
            <person name="Attaway T."/>
            <person name="Bell S."/>
            <person name="Buhay C.J."/>
            <person name="Chandrabose M.N."/>
            <person name="Chavez D."/>
            <person name="Clerk-Blankenburg K.P."/>
            <person name="Cree A."/>
            <person name="Dao M."/>
            <person name="Davis C."/>
            <person name="Chacko J."/>
            <person name="Dinh H."/>
            <person name="Dugan-Rocha S."/>
            <person name="Fowler G."/>
            <person name="Garner T.T."/>
            <person name="Garnes J."/>
            <person name="Gnirke A."/>
            <person name="Hawes A."/>
            <person name="Hernandez J."/>
            <person name="Hines S."/>
            <person name="Holder M."/>
            <person name="Hume J."/>
            <person name="Jhangiani S.N."/>
            <person name="Joshi V."/>
            <person name="Khan Z.M."/>
            <person name="Jackson L."/>
            <person name="Kovar C."/>
            <person name="Kowis A."/>
            <person name="Lee S."/>
            <person name="Lewis L.R."/>
            <person name="Margolis J."/>
            <person name="Morgan M."/>
            <person name="Nazareth L.V."/>
            <person name="Nguyen N."/>
            <person name="Okwuonu G."/>
            <person name="Parker D."/>
            <person name="Richards S."/>
            <person name="Ruiz S.J."/>
            <person name="Santibanez J."/>
            <person name="Savard J."/>
            <person name="Scherer S.E."/>
            <person name="Schneider B."/>
            <person name="Sodergren E."/>
            <person name="Tautz D."/>
            <person name="Vattahil S."/>
            <person name="Villasana D."/>
            <person name="White C.S."/>
            <person name="Wright R."/>
            <person name="Park Y."/>
            <person name="Beeman R.W."/>
            <person name="Lord J."/>
            <person name="Oppert B."/>
            <person name="Lorenzen M."/>
            <person name="Brown S."/>
            <person name="Wang L."/>
            <person name="Savard J."/>
            <person name="Tautz D."/>
            <person name="Richards S."/>
            <person name="Weinstock G."/>
            <person name="Gibbs R.A."/>
            <person name="Liu Y."/>
            <person name="Worley K."/>
            <person name="Weinstock G."/>
            <person name="Elsik C.G."/>
            <person name="Reese J.T."/>
            <person name="Elhaik E."/>
            <person name="Landan G."/>
            <person name="Graur D."/>
            <person name="Arensburger P."/>
            <person name="Atkinson P."/>
            <person name="Beeman R.W."/>
            <person name="Beidler J."/>
            <person name="Brown S.J."/>
            <person name="Demuth J.P."/>
            <person name="Drury D.W."/>
            <person name="Du Y.Z."/>
            <person name="Fujiwara H."/>
            <person name="Lorenzen M."/>
            <person name="Maselli V."/>
            <person name="Osanai M."/>
            <person name="Park Y."/>
            <person name="Robertson H.M."/>
            <person name="Tu Z."/>
            <person name="Wang J.J."/>
            <person name="Wang S."/>
            <person name="Richards S."/>
            <person name="Song H."/>
            <person name="Zhang L."/>
            <person name="Sodergren E."/>
            <person name="Werner D."/>
            <person name="Stanke M."/>
            <person name="Morgenstern B."/>
            <person name="Solovyev V."/>
            <person name="Kosarev P."/>
            <person name="Brown G."/>
            <person name="Chen H.C."/>
            <person name="Ermolaeva O."/>
            <person name="Hlavina W."/>
            <person name="Kapustin Y."/>
            <person name="Kiryutin B."/>
            <person name="Kitts P."/>
            <person name="Maglott D."/>
            <person name="Pruitt K."/>
            <person name="Sapojnikov V."/>
            <person name="Souvorov A."/>
            <person name="Mackey A.J."/>
            <person name="Waterhouse R.M."/>
            <person name="Wyder S."/>
            <person name="Zdobnov E.M."/>
            <person name="Zdobnov E.M."/>
            <person name="Wyder S."/>
            <person name="Kriventseva E.V."/>
            <person name="Kadowaki T."/>
            <person name="Bork P."/>
            <person name="Aranda M."/>
            <person name="Bao R."/>
            <person name="Beermann A."/>
            <person name="Berns N."/>
            <person name="Bolognesi R."/>
            <person name="Bonneton F."/>
            <person name="Bopp D."/>
            <person name="Brown S.J."/>
            <person name="Bucher G."/>
            <person name="Butts T."/>
            <person name="Chaumot A."/>
            <person name="Denell R.E."/>
            <person name="Ferrier D.E."/>
            <person name="Friedrich M."/>
            <person name="Gordon C.M."/>
            <person name="Jindra M."/>
            <person name="Klingler M."/>
            <person name="Lan Q."/>
            <person name="Lattorff H.M."/>
            <person name="Laudet V."/>
            <person name="von Levetsow C."/>
            <person name="Liu Z."/>
            <person name="Lutz R."/>
            <person name="Lynch J.A."/>
            <person name="da Fonseca R.N."/>
            <person name="Posnien N."/>
            <person name="Reuter R."/>
            <person name="Roth S."/>
            <person name="Savard J."/>
            <person name="Schinko J.B."/>
            <person name="Schmitt C."/>
            <person name="Schoppmeier M."/>
            <person name="Schroder R."/>
            <person name="Shippy T.D."/>
            <person name="Simonnet F."/>
            <person name="Marques-Souza H."/>
            <person name="Tautz D."/>
            <person name="Tomoyasu Y."/>
            <person name="Trauner J."/>
            <person name="Van der Zee M."/>
            <person name="Vervoort M."/>
            <person name="Wittkopp N."/>
            <person name="Wimmer E.A."/>
            <person name="Yang X."/>
            <person name="Jones A.K."/>
            <person name="Sattelle D.B."/>
            <person name="Ebert P.R."/>
            <person name="Nelson D."/>
            <person name="Scott J.G."/>
            <person name="Beeman R.W."/>
            <person name="Muthukrishnan S."/>
            <person name="Kramer K.J."/>
            <person name="Arakane Y."/>
            <person name="Beeman R.W."/>
            <person name="Zhu Q."/>
            <person name="Hogenkamp D."/>
            <person name="Dixit R."/>
            <person name="Oppert B."/>
            <person name="Jiang H."/>
            <person name="Zou Z."/>
            <person name="Marshall J."/>
            <person name="Elpidina E."/>
            <person name="Vinokurov K."/>
            <person name="Oppert C."/>
            <person name="Zou Z."/>
            <person name="Evans J."/>
            <person name="Lu Z."/>
            <person name="Zhao P."/>
            <person name="Sumathipala N."/>
            <person name="Altincicek B."/>
            <person name="Vilcinskas A."/>
            <person name="Williams M."/>
            <person name="Hultmark D."/>
            <person name="Hetru C."/>
            <person name="Jiang H."/>
            <person name="Grimmelikhuijzen C.J."/>
            <person name="Hauser F."/>
            <person name="Cazzamali G."/>
            <person name="Williamson M."/>
            <person name="Park Y."/>
            <person name="Li B."/>
            <person name="Tanaka Y."/>
            <person name="Predel R."/>
            <person name="Neupert S."/>
            <person name="Schachtner J."/>
            <person name="Verleyen P."/>
            <person name="Raible F."/>
            <person name="Bork P."/>
            <person name="Friedrich M."/>
            <person name="Walden K.K."/>
            <person name="Robertson H.M."/>
            <person name="Angeli S."/>
            <person name="Foret S."/>
            <person name="Bucher G."/>
            <person name="Schuetz S."/>
            <person name="Maleszka R."/>
            <person name="Wimmer E.A."/>
            <person name="Beeman R.W."/>
            <person name="Lorenzen M."/>
            <person name="Tomoyasu Y."/>
            <person name="Miller S.C."/>
            <person name="Grossmann D."/>
            <person name="Bucher G."/>
        </authorList>
    </citation>
    <scope>NUCLEOTIDE SEQUENCE [LARGE SCALE GENOMIC DNA]</scope>
    <source>
        <strain evidence="2 3">Georgia GA2</strain>
    </source>
</reference>
<keyword evidence="3" id="KW-1185">Reference proteome</keyword>
<gene>
    <name evidence="2" type="primary">AUGUSTUS-3.0.2_34584</name>
    <name evidence="2" type="ORF">TcasGA2_TC034584</name>
</gene>
<keyword evidence="1" id="KW-1133">Transmembrane helix</keyword>
<sequence>MMRPSYETWTWVEITLWAIAAACQQGLSHTPSGFASCLIFFLGYLMAYLLYTGFAAAITSILVENVETNANLQNLRIDKLHLISPECTRSEIKQFKERFLVTEYVSDLNALFEKLDINDRIGVGPEISLQQYMVNNLGLDEILSLQTMKLNVRYTQGFLTLRNNSWKKNINKHVIALDESGILQKILKSNLRPVSTLNLNPGYSSAGREHVGSAILLFLGGVLIALLFLVSEFVFYFYKRGRNHINI</sequence>
<name>A0A139WL86_TRICA</name>
<dbReference type="Proteomes" id="UP000007266">
    <property type="component" value="Linkage group 3"/>
</dbReference>
<accession>A0A139WL86</accession>
<keyword evidence="1" id="KW-0472">Membrane</keyword>
<dbReference type="EMBL" id="KQ971321">
    <property type="protein sequence ID" value="KYB28644.1"/>
    <property type="molecule type" value="Genomic_DNA"/>
</dbReference>
<feature type="transmembrane region" description="Helical" evidence="1">
    <location>
        <begin position="38"/>
        <end position="63"/>
    </location>
</feature>
<keyword evidence="1" id="KW-0812">Transmembrane</keyword>
<dbReference type="InParanoid" id="A0A139WL86"/>
<organism evidence="2 3">
    <name type="scientific">Tribolium castaneum</name>
    <name type="common">Red flour beetle</name>
    <dbReference type="NCBI Taxonomy" id="7070"/>
    <lineage>
        <taxon>Eukaryota</taxon>
        <taxon>Metazoa</taxon>
        <taxon>Ecdysozoa</taxon>
        <taxon>Arthropoda</taxon>
        <taxon>Hexapoda</taxon>
        <taxon>Insecta</taxon>
        <taxon>Pterygota</taxon>
        <taxon>Neoptera</taxon>
        <taxon>Endopterygota</taxon>
        <taxon>Coleoptera</taxon>
        <taxon>Polyphaga</taxon>
        <taxon>Cucujiformia</taxon>
        <taxon>Tenebrionidae</taxon>
        <taxon>Tenebrionidae incertae sedis</taxon>
        <taxon>Tribolium</taxon>
    </lineage>
</organism>
<evidence type="ECO:0000256" key="1">
    <source>
        <dbReference type="SAM" id="Phobius"/>
    </source>
</evidence>
<evidence type="ECO:0000313" key="2">
    <source>
        <dbReference type="EMBL" id="KYB28644.1"/>
    </source>
</evidence>
<protein>
    <recommendedName>
        <fullName evidence="4">Ionotropic glutamate receptor C-terminal domain-containing protein</fullName>
    </recommendedName>
</protein>
<evidence type="ECO:0000313" key="3">
    <source>
        <dbReference type="Proteomes" id="UP000007266"/>
    </source>
</evidence>
<dbReference type="AlphaFoldDB" id="A0A139WL86"/>
<proteinExistence type="predicted"/>
<evidence type="ECO:0008006" key="4">
    <source>
        <dbReference type="Google" id="ProtNLM"/>
    </source>
</evidence>
<dbReference type="Gene3D" id="1.10.287.70">
    <property type="match status" value="1"/>
</dbReference>
<feature type="transmembrane region" description="Helical" evidence="1">
    <location>
        <begin position="214"/>
        <end position="238"/>
    </location>
</feature>